<dbReference type="SMART" id="SM00365">
    <property type="entry name" value="LRR_SD22"/>
    <property type="match status" value="2"/>
</dbReference>
<evidence type="ECO:0000256" key="6">
    <source>
        <dbReference type="SAM" id="MobiDB-lite"/>
    </source>
</evidence>
<feature type="region of interest" description="Disordered" evidence="6">
    <location>
        <begin position="226"/>
        <end position="270"/>
    </location>
</feature>
<keyword evidence="5" id="KW-0966">Cell projection</keyword>
<keyword evidence="4" id="KW-0969">Cilium</keyword>
<accession>A0A8J1Y4B0</accession>
<dbReference type="InterPro" id="IPR050576">
    <property type="entry name" value="Cilia_flagella_integrity"/>
</dbReference>
<comment type="subcellular location">
    <subcellularLocation>
        <location evidence="1">Cell projection</location>
        <location evidence="1">Cilium</location>
    </subcellularLocation>
</comment>
<evidence type="ECO:0000256" key="4">
    <source>
        <dbReference type="ARBA" id="ARBA00023069"/>
    </source>
</evidence>
<dbReference type="PANTHER" id="PTHR45973:SF9">
    <property type="entry name" value="LEUCINE-RICH REPEAT-CONTAINING PROTEIN 46"/>
    <property type="match status" value="1"/>
</dbReference>
<keyword evidence="2" id="KW-0433">Leucine-rich repeat</keyword>
<feature type="compositionally biased region" description="Low complexity" evidence="6">
    <location>
        <begin position="250"/>
        <end position="261"/>
    </location>
</feature>
<evidence type="ECO:0000256" key="3">
    <source>
        <dbReference type="ARBA" id="ARBA00022737"/>
    </source>
</evidence>
<dbReference type="EMBL" id="CAIIXF020000007">
    <property type="protein sequence ID" value="CAH1788016.1"/>
    <property type="molecule type" value="Genomic_DNA"/>
</dbReference>
<name>A0A8J1Y4B0_OWEFU</name>
<keyword evidence="3" id="KW-0677">Repeat</keyword>
<dbReference type="SUPFAM" id="SSF52058">
    <property type="entry name" value="L domain-like"/>
    <property type="match status" value="1"/>
</dbReference>
<evidence type="ECO:0000313" key="7">
    <source>
        <dbReference type="EMBL" id="CAH1788016.1"/>
    </source>
</evidence>
<dbReference type="InterPro" id="IPR001611">
    <property type="entry name" value="Leu-rich_rpt"/>
</dbReference>
<dbReference type="Gene3D" id="3.80.10.10">
    <property type="entry name" value="Ribonuclease Inhibitor"/>
    <property type="match status" value="1"/>
</dbReference>
<evidence type="ECO:0000256" key="2">
    <source>
        <dbReference type="ARBA" id="ARBA00022614"/>
    </source>
</evidence>
<evidence type="ECO:0000256" key="1">
    <source>
        <dbReference type="ARBA" id="ARBA00004138"/>
    </source>
</evidence>
<organism evidence="7 8">
    <name type="scientific">Owenia fusiformis</name>
    <name type="common">Polychaete worm</name>
    <dbReference type="NCBI Taxonomy" id="6347"/>
    <lineage>
        <taxon>Eukaryota</taxon>
        <taxon>Metazoa</taxon>
        <taxon>Spiralia</taxon>
        <taxon>Lophotrochozoa</taxon>
        <taxon>Annelida</taxon>
        <taxon>Polychaeta</taxon>
        <taxon>Sedentaria</taxon>
        <taxon>Canalipalpata</taxon>
        <taxon>Sabellida</taxon>
        <taxon>Oweniida</taxon>
        <taxon>Oweniidae</taxon>
        <taxon>Owenia</taxon>
    </lineage>
</organism>
<dbReference type="PROSITE" id="PS51450">
    <property type="entry name" value="LRR"/>
    <property type="match status" value="3"/>
</dbReference>
<evidence type="ECO:0000313" key="8">
    <source>
        <dbReference type="Proteomes" id="UP000749559"/>
    </source>
</evidence>
<dbReference type="OrthoDB" id="7451790at2759"/>
<dbReference type="PANTHER" id="PTHR45973">
    <property type="entry name" value="PROTEIN PHOSPHATASE 1 REGULATORY SUBUNIT SDS22-RELATED"/>
    <property type="match status" value="1"/>
</dbReference>
<sequence>MEDSEDSFVITEPKASRISLHMIGQRHLPPGSKQWPYEQIVEELNKITHLRLDREHIAEIDGLELLGKSITNVYLQQNQIKVIENLECLENLSFLTLANNKIQKIENLTRLPKLAFLDLSENNITDFDIDELPQTLVILNLKGNPCIKVPDYRGRIIQDLPKLRQLDGVDITKQDRRDVGYSVSSSSEDEESEEEEEENNRMSQLGGTFEGATCDMLIRSQQRLEDNLKQHQKRRTIVDNLRLDMKLPPSRNSRSNTARSSVTPSSGDAG</sequence>
<dbReference type="Pfam" id="PF14580">
    <property type="entry name" value="LRR_9"/>
    <property type="match status" value="1"/>
</dbReference>
<keyword evidence="8" id="KW-1185">Reference proteome</keyword>
<protein>
    <submittedName>
        <fullName evidence="7">Uncharacterized protein</fullName>
    </submittedName>
</protein>
<dbReference type="AlphaFoldDB" id="A0A8J1Y4B0"/>
<feature type="compositionally biased region" description="Acidic residues" evidence="6">
    <location>
        <begin position="187"/>
        <end position="198"/>
    </location>
</feature>
<feature type="region of interest" description="Disordered" evidence="6">
    <location>
        <begin position="177"/>
        <end position="207"/>
    </location>
</feature>
<comment type="caution">
    <text evidence="7">The sequence shown here is derived from an EMBL/GenBank/DDBJ whole genome shotgun (WGS) entry which is preliminary data.</text>
</comment>
<gene>
    <name evidence="7" type="ORF">OFUS_LOCUS13623</name>
</gene>
<dbReference type="InterPro" id="IPR032675">
    <property type="entry name" value="LRR_dom_sf"/>
</dbReference>
<proteinExistence type="predicted"/>
<dbReference type="Proteomes" id="UP000749559">
    <property type="component" value="Unassembled WGS sequence"/>
</dbReference>
<evidence type="ECO:0000256" key="5">
    <source>
        <dbReference type="ARBA" id="ARBA00023273"/>
    </source>
</evidence>
<reference evidence="7" key="1">
    <citation type="submission" date="2022-03" db="EMBL/GenBank/DDBJ databases">
        <authorList>
            <person name="Martin C."/>
        </authorList>
    </citation>
    <scope>NUCLEOTIDE SEQUENCE</scope>
</reference>